<proteinExistence type="predicted"/>
<sequence length="128" mass="15071">MAQVKVYGNHTELRKVRDELSRIIHESICEVFAYPKAKKFHRFIGLNEDDFIYNDRSSSYTIIEILLFEGRTVEAKKTLIRLLFRRIHEELQISPHDIEMTLIETPKENWGIRGVPGDELVLPYKVDV</sequence>
<protein>
    <submittedName>
        <fullName evidence="1">Tautomerase-like protein</fullName>
    </submittedName>
</protein>
<dbReference type="EMBL" id="SNYJ01000001">
    <property type="protein sequence ID" value="TDQ42825.1"/>
    <property type="molecule type" value="Genomic_DNA"/>
</dbReference>
<gene>
    <name evidence="1" type="ORF">EV213_101254</name>
</gene>
<name>A0A4R6UDG0_9BACI</name>
<dbReference type="InterPro" id="IPR037479">
    <property type="entry name" value="Tauto_MSAD"/>
</dbReference>
<dbReference type="Pfam" id="PF14552">
    <property type="entry name" value="Tautomerase_2"/>
    <property type="match status" value="1"/>
</dbReference>
<keyword evidence="2" id="KW-1185">Reference proteome</keyword>
<reference evidence="1 2" key="1">
    <citation type="submission" date="2019-03" db="EMBL/GenBank/DDBJ databases">
        <title>Genomic Encyclopedia of Type Strains, Phase IV (KMG-IV): sequencing the most valuable type-strain genomes for metagenomic binning, comparative biology and taxonomic classification.</title>
        <authorList>
            <person name="Goeker M."/>
        </authorList>
    </citation>
    <scope>NUCLEOTIDE SEQUENCE [LARGE SCALE GENOMIC DNA]</scope>
    <source>
        <strain evidence="1 2">DSM 28697</strain>
    </source>
</reference>
<accession>A0A4R6UDG0</accession>
<dbReference type="RefSeq" id="WP_133578654.1">
    <property type="nucleotide sequence ID" value="NZ_SNYJ01000001.1"/>
</dbReference>
<dbReference type="SUPFAM" id="SSF55331">
    <property type="entry name" value="Tautomerase/MIF"/>
    <property type="match status" value="1"/>
</dbReference>
<dbReference type="InterPro" id="IPR014347">
    <property type="entry name" value="Tautomerase/MIF_sf"/>
</dbReference>
<dbReference type="OrthoDB" id="9804765at2"/>
<dbReference type="AlphaFoldDB" id="A0A4R6UDG0"/>
<organism evidence="1 2">
    <name type="scientific">Aureibacillus halotolerans</name>
    <dbReference type="NCBI Taxonomy" id="1508390"/>
    <lineage>
        <taxon>Bacteria</taxon>
        <taxon>Bacillati</taxon>
        <taxon>Bacillota</taxon>
        <taxon>Bacilli</taxon>
        <taxon>Bacillales</taxon>
        <taxon>Bacillaceae</taxon>
        <taxon>Aureibacillus</taxon>
    </lineage>
</organism>
<evidence type="ECO:0000313" key="2">
    <source>
        <dbReference type="Proteomes" id="UP000295632"/>
    </source>
</evidence>
<dbReference type="PANTHER" id="PTHR38460">
    <property type="entry name" value="TAUTOMERASE YOLI-RELATED"/>
    <property type="match status" value="1"/>
</dbReference>
<dbReference type="Proteomes" id="UP000295632">
    <property type="component" value="Unassembled WGS sequence"/>
</dbReference>
<dbReference type="PANTHER" id="PTHR38460:SF1">
    <property type="entry name" value="TAUTOMERASE YOLI-RELATED"/>
    <property type="match status" value="1"/>
</dbReference>
<comment type="caution">
    <text evidence="1">The sequence shown here is derived from an EMBL/GenBank/DDBJ whole genome shotgun (WGS) entry which is preliminary data.</text>
</comment>
<evidence type="ECO:0000313" key="1">
    <source>
        <dbReference type="EMBL" id="TDQ42825.1"/>
    </source>
</evidence>
<dbReference type="Gene3D" id="3.30.429.10">
    <property type="entry name" value="Macrophage Migration Inhibitory Factor"/>
    <property type="match status" value="1"/>
</dbReference>